<evidence type="ECO:0000313" key="2">
    <source>
        <dbReference type="EMBL" id="EDR00034.1"/>
    </source>
</evidence>
<protein>
    <submittedName>
        <fullName evidence="2">Predicted protein</fullName>
    </submittedName>
</protein>
<keyword evidence="3" id="KW-1185">Reference proteome</keyword>
<dbReference type="InParanoid" id="B0DZF3"/>
<dbReference type="EMBL" id="DS547191">
    <property type="protein sequence ID" value="EDQ98832.1"/>
    <property type="molecule type" value="Genomic_DNA"/>
</dbReference>
<evidence type="ECO:0000313" key="1">
    <source>
        <dbReference type="EMBL" id="EDQ98832.1"/>
    </source>
</evidence>
<dbReference type="EMBL" id="DS547155">
    <property type="protein sequence ID" value="EDR00034.1"/>
    <property type="molecule type" value="Genomic_DNA"/>
</dbReference>
<organism evidence="3">
    <name type="scientific">Laccaria bicolor (strain S238N-H82 / ATCC MYA-4686)</name>
    <name type="common">Bicoloured deceiver</name>
    <name type="synonym">Laccaria laccata var. bicolor</name>
    <dbReference type="NCBI Taxonomy" id="486041"/>
    <lineage>
        <taxon>Eukaryota</taxon>
        <taxon>Fungi</taxon>
        <taxon>Dikarya</taxon>
        <taxon>Basidiomycota</taxon>
        <taxon>Agaricomycotina</taxon>
        <taxon>Agaricomycetes</taxon>
        <taxon>Agaricomycetidae</taxon>
        <taxon>Agaricales</taxon>
        <taxon>Agaricineae</taxon>
        <taxon>Hydnangiaceae</taxon>
        <taxon>Laccaria</taxon>
    </lineage>
</organism>
<gene>
    <name evidence="1" type="ORF">LACBIDRAFT_296104</name>
    <name evidence="2" type="ORF">LACBIDRAFT_314896</name>
</gene>
<name>B0DZF3_LACBS</name>
<sequence>MLRTTLSLRYPLTKSQVEEGIMRTASFHELRNTQLHLLIDKLGFQSLWILLVSSLSLLPQLLYRQSSSFSEYFPFCSVTHCL</sequence>
<dbReference type="RefSeq" id="XP_001890518.1">
    <property type="nucleotide sequence ID" value="XM_001890483.1"/>
</dbReference>
<dbReference type="Proteomes" id="UP000001194">
    <property type="component" value="Unassembled WGS sequence"/>
</dbReference>
<dbReference type="HOGENOM" id="CLU_2558677_0_0_1"/>
<dbReference type="GeneID" id="6084996"/>
<dbReference type="RefSeq" id="XP_001889343.1">
    <property type="nucleotide sequence ID" value="XM_001889308.1"/>
</dbReference>
<dbReference type="GeneID" id="6086169"/>
<reference evidence="2 3" key="1">
    <citation type="journal article" date="2008" name="Nature">
        <title>The genome of Laccaria bicolor provides insights into mycorrhizal symbiosis.</title>
        <authorList>
            <person name="Martin F."/>
            <person name="Aerts A."/>
            <person name="Ahren D."/>
            <person name="Brun A."/>
            <person name="Danchin E.G.J."/>
            <person name="Duchaussoy F."/>
            <person name="Gibon J."/>
            <person name="Kohler A."/>
            <person name="Lindquist E."/>
            <person name="Pereda V."/>
            <person name="Salamov A."/>
            <person name="Shapiro H.J."/>
            <person name="Wuyts J."/>
            <person name="Blaudez D."/>
            <person name="Buee M."/>
            <person name="Brokstein P."/>
            <person name="Canbaeck B."/>
            <person name="Cohen D."/>
            <person name="Courty P.E."/>
            <person name="Coutinho P.M."/>
            <person name="Delaruelle C."/>
            <person name="Detter J.C."/>
            <person name="Deveau A."/>
            <person name="DiFazio S."/>
            <person name="Duplessis S."/>
            <person name="Fraissinet-Tachet L."/>
            <person name="Lucic E."/>
            <person name="Frey-Klett P."/>
            <person name="Fourrey C."/>
            <person name="Feussner I."/>
            <person name="Gay G."/>
            <person name="Grimwood J."/>
            <person name="Hoegger P.J."/>
            <person name="Jain P."/>
            <person name="Kilaru S."/>
            <person name="Labbe J."/>
            <person name="Lin Y.C."/>
            <person name="Legue V."/>
            <person name="Le Tacon F."/>
            <person name="Marmeisse R."/>
            <person name="Melayah D."/>
            <person name="Montanini B."/>
            <person name="Muratet M."/>
            <person name="Nehls U."/>
            <person name="Niculita-Hirzel H."/>
            <person name="Oudot-Le Secq M.P."/>
            <person name="Peter M."/>
            <person name="Quesneville H."/>
            <person name="Rajashekar B."/>
            <person name="Reich M."/>
            <person name="Rouhier N."/>
            <person name="Schmutz J."/>
            <person name="Yin T."/>
            <person name="Chalot M."/>
            <person name="Henrissat B."/>
            <person name="Kuees U."/>
            <person name="Lucas S."/>
            <person name="Van de Peer Y."/>
            <person name="Podila G.K."/>
            <person name="Polle A."/>
            <person name="Pukkila P.J."/>
            <person name="Richardson P.M."/>
            <person name="Rouze P."/>
            <person name="Sanders I.R."/>
            <person name="Stajich J.E."/>
            <person name="Tunlid A."/>
            <person name="Tuskan G."/>
            <person name="Grigoriev I.V."/>
        </authorList>
    </citation>
    <scope>NUCLEOTIDE SEQUENCE [LARGE SCALE GENOMIC DNA]</scope>
    <source>
        <strain evidence="3">S238N-H82 / ATCC MYA-4686</strain>
    </source>
</reference>
<proteinExistence type="predicted"/>
<accession>B0DZF3</accession>
<dbReference type="AlphaFoldDB" id="B0DZF3"/>
<dbReference type="KEGG" id="lbc:LACBIDRAFT_314896"/>
<dbReference type="KEGG" id="lbc:LACBIDRAFT_296104"/>
<evidence type="ECO:0000313" key="3">
    <source>
        <dbReference type="Proteomes" id="UP000001194"/>
    </source>
</evidence>